<feature type="signal peptide" evidence="1">
    <location>
        <begin position="1"/>
        <end position="21"/>
    </location>
</feature>
<evidence type="ECO:0000313" key="6">
    <source>
        <dbReference type="Proteomes" id="UP001231587"/>
    </source>
</evidence>
<dbReference type="Pfam" id="PF01841">
    <property type="entry name" value="Transglut_core"/>
    <property type="match status" value="1"/>
</dbReference>
<dbReference type="RefSeq" id="WP_057780378.1">
    <property type="nucleotide sequence ID" value="NZ_JAGGJQ010000005.1"/>
</dbReference>
<accession>A0A9X0YKC4</accession>
<dbReference type="AlphaFoldDB" id="A0A9X0YKC4"/>
<dbReference type="EMBL" id="JAUSUU010000006">
    <property type="protein sequence ID" value="MDQ0335804.1"/>
    <property type="molecule type" value="Genomic_DNA"/>
</dbReference>
<evidence type="ECO:0000313" key="3">
    <source>
        <dbReference type="EMBL" id="MBP1840204.1"/>
    </source>
</evidence>
<dbReference type="Proteomes" id="UP001231587">
    <property type="component" value="Unassembled WGS sequence"/>
</dbReference>
<dbReference type="InterPro" id="IPR002931">
    <property type="entry name" value="Transglutaminase-like"/>
</dbReference>
<sequence>MKNLLTNLLLFLSTLSLFAQAYNSKEFAISPNDLNINHYTKDSTANALVIYEYGKSYIDDNDFLLKTEYQKKVKILNRNGFEHATVEIQLYKNKTNKERITDIVATTFNSKNGAITSTRLNPSDIYYEDITPKHTLVKFTLPNIQEGSVITYSYKLSSPYIYKYHEWIFQEDIPKLYSEYVTSIPGIYNYNIKLVGPYKFFDSNSKIKGNCLEGPGGSSADCGVTNYVMKDLPAFIEEDYMTSKRNYISRIDFELKTINHFDGSVEQITKTWKDVDHELKTDKEFGWQIRKSIKAEDFLSTEIIKNDNPLNKAQSIYNFVQDQYKWNGDYNDIFVETSVKDLINNKSGNASSINILLHNLLRDCNIEVKPVLLSTRNKGFATKVFPILSDFNYLIIQAKIGDDTYLLDAAEPDLPFGSLPFRCLNGYGRLIDFKHGSEWIDIEERKVSQIAYRVEMDIVNDSLQILSGITKTGYYAIDSKTDYQKDPELYKKEFSDEHPTLNVLEHTIKDSERNTLSFDEVFKLKQGLDPMNTTVNGVTKETLYINPILFPFIEKNPFTLQERLYPIDFGYKRTFSYILKLNTGKYTVAEAPKNAVFALPNKTGILKLNVNQQDDFIIINLKFSLDKPLYNHEYYESLKTLSSELINIQKNSIIVLNSI</sequence>
<comment type="caution">
    <text evidence="3">The sequence shown here is derived from an EMBL/GenBank/DDBJ whole genome shotgun (WGS) entry which is preliminary data.</text>
</comment>
<dbReference type="OrthoDB" id="98874at2"/>
<organism evidence="3 5">
    <name type="scientific">Formosa algae</name>
    <dbReference type="NCBI Taxonomy" id="225843"/>
    <lineage>
        <taxon>Bacteria</taxon>
        <taxon>Pseudomonadati</taxon>
        <taxon>Bacteroidota</taxon>
        <taxon>Flavobacteriia</taxon>
        <taxon>Flavobacteriales</taxon>
        <taxon>Flavobacteriaceae</taxon>
        <taxon>Formosa</taxon>
    </lineage>
</organism>
<name>A0A9X0YKC4_9FLAO</name>
<dbReference type="Proteomes" id="UP001138672">
    <property type="component" value="Unassembled WGS sequence"/>
</dbReference>
<dbReference type="Gene3D" id="2.60.40.3140">
    <property type="match status" value="1"/>
</dbReference>
<proteinExistence type="predicted"/>
<evidence type="ECO:0000256" key="1">
    <source>
        <dbReference type="SAM" id="SignalP"/>
    </source>
</evidence>
<dbReference type="EMBL" id="JAGGJQ010000005">
    <property type="protein sequence ID" value="MBP1840204.1"/>
    <property type="molecule type" value="Genomic_DNA"/>
</dbReference>
<evidence type="ECO:0000259" key="2">
    <source>
        <dbReference type="Pfam" id="PF01841"/>
    </source>
</evidence>
<protein>
    <recommendedName>
        <fullName evidence="2">Transglutaminase-like domain-containing protein</fullName>
    </recommendedName>
</protein>
<dbReference type="Gene3D" id="3.10.620.30">
    <property type="match status" value="1"/>
</dbReference>
<keyword evidence="6" id="KW-1185">Reference proteome</keyword>
<feature type="domain" description="Transglutaminase-like" evidence="2">
    <location>
        <begin position="305"/>
        <end position="377"/>
    </location>
</feature>
<dbReference type="Gene3D" id="2.60.120.1130">
    <property type="match status" value="1"/>
</dbReference>
<reference evidence="3" key="1">
    <citation type="submission" date="2021-03" db="EMBL/GenBank/DDBJ databases">
        <title>Genomic Encyclopedia of Type Strains, Phase IV (KMG-IV): sequencing the most valuable type-strain genomes for metagenomic binning, comparative biology and taxonomic classification.</title>
        <authorList>
            <person name="Goeker M."/>
        </authorList>
    </citation>
    <scope>NUCLEOTIDE SEQUENCE</scope>
    <source>
        <strain evidence="3">DSM 15523</strain>
        <strain evidence="4 6">DSM 16476</strain>
    </source>
</reference>
<gene>
    <name evidence="3" type="ORF">J2Z56_002131</name>
    <name evidence="4" type="ORF">J2Z57_002255</name>
</gene>
<feature type="chain" id="PRO_5040972681" description="Transglutaminase-like domain-containing protein" evidence="1">
    <location>
        <begin position="22"/>
        <end position="659"/>
    </location>
</feature>
<evidence type="ECO:0000313" key="5">
    <source>
        <dbReference type="Proteomes" id="UP001138672"/>
    </source>
</evidence>
<keyword evidence="1" id="KW-0732">Signal</keyword>
<evidence type="ECO:0000313" key="4">
    <source>
        <dbReference type="EMBL" id="MDQ0335804.1"/>
    </source>
</evidence>